<feature type="region of interest" description="Disordered" evidence="1">
    <location>
        <begin position="47"/>
        <end position="86"/>
    </location>
</feature>
<accession>A0A7R8VJU4</accession>
<organism evidence="3">
    <name type="scientific">Timema douglasi</name>
    <name type="common">Walking stick</name>
    <dbReference type="NCBI Taxonomy" id="61478"/>
    <lineage>
        <taxon>Eukaryota</taxon>
        <taxon>Metazoa</taxon>
        <taxon>Ecdysozoa</taxon>
        <taxon>Arthropoda</taxon>
        <taxon>Hexapoda</taxon>
        <taxon>Insecta</taxon>
        <taxon>Pterygota</taxon>
        <taxon>Neoptera</taxon>
        <taxon>Polyneoptera</taxon>
        <taxon>Phasmatodea</taxon>
        <taxon>Timematodea</taxon>
        <taxon>Timematoidea</taxon>
        <taxon>Timematidae</taxon>
        <taxon>Timema</taxon>
    </lineage>
</organism>
<sequence length="118" mass="12478">MLFVHLPASVALLANALVVLSSTAEDREIESLNHQWSSQDDIFIDDDGAALEGSGAGHHEVKDDLESSGSGYGPDDEDGDGGSGDIILPSILGQYWADGFVEHHSEDLSVTSNTIVLQ</sequence>
<reference evidence="3" key="1">
    <citation type="submission" date="2020-11" db="EMBL/GenBank/DDBJ databases">
        <authorList>
            <person name="Tran Van P."/>
        </authorList>
    </citation>
    <scope>NUCLEOTIDE SEQUENCE</scope>
</reference>
<keyword evidence="2" id="KW-0732">Signal</keyword>
<feature type="chain" id="PRO_5030725871" evidence="2">
    <location>
        <begin position="17"/>
        <end position="118"/>
    </location>
</feature>
<evidence type="ECO:0000256" key="2">
    <source>
        <dbReference type="SAM" id="SignalP"/>
    </source>
</evidence>
<gene>
    <name evidence="3" type="ORF">TDIB3V08_LOCUS4205</name>
</gene>
<evidence type="ECO:0000256" key="1">
    <source>
        <dbReference type="SAM" id="MobiDB-lite"/>
    </source>
</evidence>
<feature type="signal peptide" evidence="2">
    <location>
        <begin position="1"/>
        <end position="16"/>
    </location>
</feature>
<dbReference type="EMBL" id="OA565900">
    <property type="protein sequence ID" value="CAD7197912.1"/>
    <property type="molecule type" value="Genomic_DNA"/>
</dbReference>
<protein>
    <submittedName>
        <fullName evidence="3">Uncharacterized protein</fullName>
    </submittedName>
</protein>
<dbReference type="AlphaFoldDB" id="A0A7R8VJU4"/>
<evidence type="ECO:0000313" key="3">
    <source>
        <dbReference type="EMBL" id="CAD7197912.1"/>
    </source>
</evidence>
<proteinExistence type="predicted"/>
<name>A0A7R8VJU4_TIMDO</name>